<dbReference type="GO" id="GO:0019013">
    <property type="term" value="C:viral nucleocapsid"/>
    <property type="evidence" value="ECO:0007669"/>
    <property type="project" value="UniProtKB-UniRule"/>
</dbReference>
<dbReference type="GeneID" id="10498576"/>
<keyword evidence="12 17" id="KW-0694">RNA-binding</keyword>
<name>F4ZCK3_9VIRU</name>
<keyword evidence="11 17" id="KW-0946">Virion</keyword>
<keyword evidence="13 17" id="KW-0543">Viral nucleoprotein</keyword>
<evidence type="ECO:0000313" key="19">
    <source>
        <dbReference type="Proteomes" id="UP000203173"/>
    </source>
</evidence>
<protein>
    <recommendedName>
        <fullName evidence="7 17">Nucleoprotein</fullName>
    </recommendedName>
</protein>
<keyword evidence="14" id="KW-1035">Host cytoplasm</keyword>
<evidence type="ECO:0000256" key="1">
    <source>
        <dbReference type="ARBA" id="ARBA00004136"/>
    </source>
</evidence>
<dbReference type="EMBL" id="HM566139">
    <property type="protein sequence ID" value="AEB70971.1"/>
    <property type="molecule type" value="Genomic_RNA"/>
</dbReference>
<accession>F4ZCK3</accession>
<dbReference type="GO" id="GO:0042025">
    <property type="term" value="C:host cell nucleus"/>
    <property type="evidence" value="ECO:0007669"/>
    <property type="project" value="UniProtKB-SubCell"/>
</dbReference>
<evidence type="ECO:0000256" key="9">
    <source>
        <dbReference type="ARBA" id="ARBA00022562"/>
    </source>
</evidence>
<evidence type="ECO:0000256" key="14">
    <source>
        <dbReference type="ARBA" id="ARBA00023200"/>
    </source>
</evidence>
<keyword evidence="15 17" id="KW-0687">Ribonucleoprotein</keyword>
<dbReference type="InterPro" id="IPR009522">
    <property type="entry name" value="Capsid_Phlebovir/Tenuivir"/>
</dbReference>
<dbReference type="PIRSF" id="PIRSF003953">
    <property type="entry name" value="N_PhelboV"/>
    <property type="match status" value="1"/>
</dbReference>
<evidence type="ECO:0000256" key="15">
    <source>
        <dbReference type="ARBA" id="ARBA00023274"/>
    </source>
</evidence>
<dbReference type="KEGG" id="vg:10498576"/>
<proteinExistence type="inferred from homology"/>
<evidence type="ECO:0000256" key="4">
    <source>
        <dbReference type="ARBA" id="ARBA00004328"/>
    </source>
</evidence>
<keyword evidence="8 17" id="KW-0167">Capsid protein</keyword>
<dbReference type="GO" id="GO:1990904">
    <property type="term" value="C:ribonucleoprotein complex"/>
    <property type="evidence" value="ECO:0007669"/>
    <property type="project" value="UniProtKB-KW"/>
</dbReference>
<organism evidence="18 19">
    <name type="scientific">Aguacate virus</name>
    <dbReference type="NCBI Taxonomy" id="1006583"/>
    <lineage>
        <taxon>Viruses</taxon>
        <taxon>Riboviria</taxon>
        <taxon>Orthornavirae</taxon>
        <taxon>Negarnaviricota</taxon>
        <taxon>Polyploviricotina</taxon>
        <taxon>Bunyaviricetes</taxon>
        <taxon>Hareavirales</taxon>
        <taxon>Phenuiviridae</taxon>
        <taxon>Phlebovirus</taxon>
        <taxon>Phlebovirus aguacateense</taxon>
    </lineage>
</organism>
<comment type="subunit">
    <text evidence="16">Homodimer. Homohexamer; ring-shaped, necessary to form the nucleocapsid. Homopentamers; opened pentamers in solution. Binds to viral genomic RNA. Interacts with glycoprotein Gn; this interaction allows packaging of nucleocapsids into virions.</text>
</comment>
<sequence>MADFERLAIEFSEAGVNIADVVNWVNEFAYQGFDAKRVLELLQQRGGSSWQEDARKMIVLALTRGNKIEKMILKMSEEGKKTVLALKKKYQLKSGNPGRDDLTLSRVAAALAGWTCQALPHVENFLPVTGEAMDALSPGFPRCLMHPSFAGLVDTTLPPETQDAILAAHSLFLVQFSKVINPSLRGKPKGEVVASFKQPMLAAVNGGFIGPDKRRKMLQSLGVVDVNGVPSEAVKVAANKFRSSQ</sequence>
<dbReference type="GO" id="GO:0003723">
    <property type="term" value="F:RNA binding"/>
    <property type="evidence" value="ECO:0007669"/>
    <property type="project" value="UniProtKB-UniRule"/>
</dbReference>
<evidence type="ECO:0000256" key="12">
    <source>
        <dbReference type="ARBA" id="ARBA00022884"/>
    </source>
</evidence>
<dbReference type="GO" id="GO:0044177">
    <property type="term" value="C:host cell Golgi apparatus"/>
    <property type="evidence" value="ECO:0007669"/>
    <property type="project" value="UniProtKB-SubCell"/>
</dbReference>
<evidence type="ECO:0000256" key="8">
    <source>
        <dbReference type="ARBA" id="ARBA00022561"/>
    </source>
</evidence>
<evidence type="ECO:0000256" key="10">
    <source>
        <dbReference type="ARBA" id="ARBA00022812"/>
    </source>
</evidence>
<keyword evidence="10" id="KW-1040">Host Golgi apparatus</keyword>
<evidence type="ECO:0000256" key="17">
    <source>
        <dbReference type="PIRNR" id="PIRNR003953"/>
    </source>
</evidence>
<evidence type="ECO:0000256" key="5">
    <source>
        <dbReference type="ARBA" id="ARBA00004452"/>
    </source>
</evidence>
<dbReference type="Pfam" id="PF05733">
    <property type="entry name" value="Tenui_N"/>
    <property type="match status" value="1"/>
</dbReference>
<dbReference type="InterPro" id="IPR015971">
    <property type="entry name" value="Nucleocapsid_Phlebovirus"/>
</dbReference>
<evidence type="ECO:0000256" key="11">
    <source>
        <dbReference type="ARBA" id="ARBA00022844"/>
    </source>
</evidence>
<gene>
    <name evidence="18" type="primary">NP</name>
</gene>
<keyword evidence="9" id="KW-1048">Host nucleus</keyword>
<evidence type="ECO:0000256" key="6">
    <source>
        <dbReference type="ARBA" id="ARBA00005299"/>
    </source>
</evidence>
<evidence type="ECO:0000256" key="2">
    <source>
        <dbReference type="ARBA" id="ARBA00004147"/>
    </source>
</evidence>
<evidence type="ECO:0000256" key="13">
    <source>
        <dbReference type="ARBA" id="ARBA00023086"/>
    </source>
</evidence>
<dbReference type="GO" id="GO:0044172">
    <property type="term" value="C:host cell endoplasmic reticulum-Golgi intermediate compartment"/>
    <property type="evidence" value="ECO:0007669"/>
    <property type="project" value="UniProtKB-SubCell"/>
</dbReference>
<dbReference type="RefSeq" id="YP_004414705.1">
    <property type="nucleotide sequence ID" value="NC_015452.1"/>
</dbReference>
<comment type="similarity">
    <text evidence="6 17">Belongs to the phlebovirus nucleocapsid protein family.</text>
</comment>
<dbReference type="OrthoDB" id="11777at10239"/>
<dbReference type="Proteomes" id="UP000203173">
    <property type="component" value="Genome"/>
</dbReference>
<evidence type="ECO:0000313" key="18">
    <source>
        <dbReference type="EMBL" id="AEB70971.1"/>
    </source>
</evidence>
<comment type="subcellular location">
    <subcellularLocation>
        <location evidence="1">Host Golgi apparatus</location>
    </subcellularLocation>
    <subcellularLocation>
        <location evidence="3">Host cytoplasm</location>
    </subcellularLocation>
    <subcellularLocation>
        <location evidence="5">Host endoplasmic reticulum-Golgi intermediate compartment</location>
    </subcellularLocation>
    <subcellularLocation>
        <location evidence="2">Host nucleus</location>
    </subcellularLocation>
    <subcellularLocation>
        <location evidence="4 17">Virion</location>
    </subcellularLocation>
</comment>
<reference evidence="18 19" key="1">
    <citation type="journal article" date="2011" name="J. Gen. Virol.">
        <title>Aguacate virus, a new antigenic complex of the genus Phlebovirus (family Bunyaviridae).</title>
        <authorList>
            <person name="Palacios G."/>
            <person name="Travassos da Rosa A."/>
            <person name="Savji N."/>
            <person name="Sze W."/>
            <person name="Wick I."/>
            <person name="Guzman H."/>
            <person name="Hutchison S."/>
            <person name="Tesh R."/>
            <person name="Lipkin W.I."/>
        </authorList>
    </citation>
    <scope>NUCLEOTIDE SEQUENCE [LARGE SCALE GENOMIC DNA]</scope>
    <source>
        <strain evidence="18 19">VP-175A</strain>
    </source>
</reference>
<evidence type="ECO:0000256" key="16">
    <source>
        <dbReference type="ARBA" id="ARBA00046628"/>
    </source>
</evidence>
<evidence type="ECO:0000256" key="7">
    <source>
        <dbReference type="ARBA" id="ARBA00014389"/>
    </source>
</evidence>
<keyword evidence="19" id="KW-1185">Reference proteome</keyword>
<evidence type="ECO:0000256" key="3">
    <source>
        <dbReference type="ARBA" id="ARBA00004192"/>
    </source>
</evidence>